<keyword evidence="1" id="KW-0040">ANK repeat</keyword>
<feature type="region of interest" description="Disordered" evidence="2">
    <location>
        <begin position="832"/>
        <end position="867"/>
    </location>
</feature>
<dbReference type="PROSITE" id="PS00455">
    <property type="entry name" value="AMP_BINDING"/>
    <property type="match status" value="1"/>
</dbReference>
<feature type="region of interest" description="Disordered" evidence="2">
    <location>
        <begin position="687"/>
        <end position="710"/>
    </location>
</feature>
<dbReference type="KEGG" id="mis:MICPUN_103051"/>
<dbReference type="InterPro" id="IPR020845">
    <property type="entry name" value="AMP-binding_CS"/>
</dbReference>
<dbReference type="InterPro" id="IPR000873">
    <property type="entry name" value="AMP-dep_synth/lig_dom"/>
</dbReference>
<accession>C1EE08</accession>
<sequence length="1144" mass="118185">MRQGPALGGVGPFRLPTRGPDGQLEIHRPNCLCCIGPPDDAFERSCAAVVALRIEGVGPAEAERFVRLCTRAGGGDATPLSKGKLKAACKSVRSKASGAPPLDLATVELMQRKVLECYGIVRWSYGELWSVASSAAAEVRRALEGVDAPRLSDMQDLDGLSPTVGLLVEDGVELPVAILAILLAGAAVVPIGATDPPARIKDVLDDAGCSVEIASDRAGDGGATQRLREAWAKAGRADFKVIPAASLLSNESREISREAHTYDYQTPPPAFPANKLSHVFFTSGSTGRPKGCLATHGGLSLYCDEKNQSLGVGDDSVVLVASPHSFDPSLGDFLGAWRAGCVAATAPRSHLFASMGACLAASGATHVLTTPSMLSTIEPATEVDPSGEETLPNLPNLRVVALGGEPMPEALARAWLPAVQRLVNGYGVTECTVYQAFRDVTSVETRRAVGGVLAGCDMLLAKDPGDDPSDLLDERRDPDGTLAEVWFAGPLVGLGYANAPTLTTERYFVNADDGRRFFRTGDVCRLVRRDGQPAFVEIVGRRDSQVKINGQRVELGEVEAAVCASAPGLVAECAVSTPRLDAAEPRSKAIVAWCVPPQSGGRRSKTLENAQPPTPEDAGGGREPFSALRADALRWLVASRVPPHMVPSRFGVARFGLPTTASGKAARSVVAKWGAPPLPNRDAMFEGEGSTAGERGEETEAAGKSGFEPVTSEETRALDAFARVVASAWSTELGSEVTLTSRFAELGGDSVAALRVCQAIAASFADDDASQGHAGASMNGRMGGTFGEALVGALAPSRVLVGAGSLSLAAHVRGLRSAAIVGELGTRAATLARGDSDDEASGVATERAEDGDGDGESAPEGDERTEEGASLLRRAAFEGDAVVVEQLLDAGVDVEGAVGVPSRVPSSTPLHIACGGGSRDRDGRAAAALLSRGASPRARNRRGQTAFIVAAARGPNSLLAQILERGGDAGAADDDGQTALHVAARAGAPASVVAAVAAAADGAPSPITTQKNAQKNARNDKSKGPKANARNDKSRGEQARRYGGKVAAVDRVDAWGRTPLHWAAVNGHRAACVALLDAGASASAVDDAGETPTDAAERRALCSARERPDGARASTWGDIATLLGGSGRTKHLKAQLAARASKGT</sequence>
<dbReference type="eggNOG" id="KOG1178">
    <property type="taxonomic scope" value="Eukaryota"/>
</dbReference>
<feature type="compositionally biased region" description="Polar residues" evidence="2">
    <location>
        <begin position="1006"/>
        <end position="1016"/>
    </location>
</feature>
<evidence type="ECO:0000259" key="3">
    <source>
        <dbReference type="Pfam" id="PF00501"/>
    </source>
</evidence>
<dbReference type="Pfam" id="PF00501">
    <property type="entry name" value="AMP-binding"/>
    <property type="match status" value="1"/>
</dbReference>
<dbReference type="SUPFAM" id="SSF48403">
    <property type="entry name" value="Ankyrin repeat"/>
    <property type="match status" value="1"/>
</dbReference>
<dbReference type="AlphaFoldDB" id="C1EE08"/>
<proteinExistence type="predicted"/>
<dbReference type="OMA" id="GRRDWEM"/>
<dbReference type="GeneID" id="8247313"/>
<dbReference type="PROSITE" id="PS50088">
    <property type="entry name" value="ANK_REPEAT"/>
    <property type="match status" value="4"/>
</dbReference>
<dbReference type="STRING" id="296587.C1EE08"/>
<dbReference type="Pfam" id="PF00023">
    <property type="entry name" value="Ank"/>
    <property type="match status" value="1"/>
</dbReference>
<keyword evidence="4" id="KW-0436">Ligase</keyword>
<feature type="domain" description="AMP-dependent synthetase/ligase" evidence="3">
    <location>
        <begin position="163"/>
        <end position="496"/>
    </location>
</feature>
<feature type="compositionally biased region" description="Basic and acidic residues" evidence="2">
    <location>
        <begin position="1017"/>
        <end position="1040"/>
    </location>
</feature>
<dbReference type="PANTHER" id="PTHR45527:SF1">
    <property type="entry name" value="FATTY ACID SYNTHASE"/>
    <property type="match status" value="1"/>
</dbReference>
<evidence type="ECO:0000313" key="5">
    <source>
        <dbReference type="Proteomes" id="UP000002009"/>
    </source>
</evidence>
<dbReference type="eggNOG" id="KOG4177">
    <property type="taxonomic scope" value="Eukaryota"/>
</dbReference>
<dbReference type="Pfam" id="PF13857">
    <property type="entry name" value="Ank_5"/>
    <property type="match status" value="1"/>
</dbReference>
<dbReference type="InterPro" id="IPR042099">
    <property type="entry name" value="ANL_N_sf"/>
</dbReference>
<dbReference type="GO" id="GO:0031177">
    <property type="term" value="F:phosphopantetheine binding"/>
    <property type="evidence" value="ECO:0007669"/>
    <property type="project" value="TreeGrafter"/>
</dbReference>
<evidence type="ECO:0000313" key="4">
    <source>
        <dbReference type="EMBL" id="ACO66457.1"/>
    </source>
</evidence>
<dbReference type="Gene3D" id="3.30.300.30">
    <property type="match status" value="1"/>
</dbReference>
<dbReference type="GO" id="GO:0043041">
    <property type="term" value="P:amino acid activation for nonribosomal peptide biosynthetic process"/>
    <property type="evidence" value="ECO:0007669"/>
    <property type="project" value="TreeGrafter"/>
</dbReference>
<protein>
    <submittedName>
        <fullName evidence="4">Ligase/ankyrin repeat fused protein</fullName>
    </submittedName>
</protein>
<feature type="region of interest" description="Disordered" evidence="2">
    <location>
        <begin position="599"/>
        <end position="624"/>
    </location>
</feature>
<dbReference type="PANTHER" id="PTHR45527">
    <property type="entry name" value="NONRIBOSOMAL PEPTIDE SYNTHETASE"/>
    <property type="match status" value="1"/>
</dbReference>
<feature type="compositionally biased region" description="Acidic residues" evidence="2">
    <location>
        <begin position="849"/>
        <end position="865"/>
    </location>
</feature>
<reference evidence="4 5" key="1">
    <citation type="journal article" date="2009" name="Science">
        <title>Green evolution and dynamic adaptations revealed by genomes of the marine picoeukaryotes Micromonas.</title>
        <authorList>
            <person name="Worden A.Z."/>
            <person name="Lee J.H."/>
            <person name="Mock T."/>
            <person name="Rouze P."/>
            <person name="Simmons M.P."/>
            <person name="Aerts A.L."/>
            <person name="Allen A.E."/>
            <person name="Cuvelier M.L."/>
            <person name="Derelle E."/>
            <person name="Everett M.V."/>
            <person name="Foulon E."/>
            <person name="Grimwood J."/>
            <person name="Gundlach H."/>
            <person name="Henrissat B."/>
            <person name="Napoli C."/>
            <person name="McDonald S.M."/>
            <person name="Parker M.S."/>
            <person name="Rombauts S."/>
            <person name="Salamov A."/>
            <person name="Von Dassow P."/>
            <person name="Badger J.H."/>
            <person name="Coutinho P.M."/>
            <person name="Demir E."/>
            <person name="Dubchak I."/>
            <person name="Gentemann C."/>
            <person name="Eikrem W."/>
            <person name="Gready J.E."/>
            <person name="John U."/>
            <person name="Lanier W."/>
            <person name="Lindquist E.A."/>
            <person name="Lucas S."/>
            <person name="Mayer K.F."/>
            <person name="Moreau H."/>
            <person name="Not F."/>
            <person name="Otillar R."/>
            <person name="Panaud O."/>
            <person name="Pangilinan J."/>
            <person name="Paulsen I."/>
            <person name="Piegu B."/>
            <person name="Poliakov A."/>
            <person name="Robbens S."/>
            <person name="Schmutz J."/>
            <person name="Toulza E."/>
            <person name="Wyss T."/>
            <person name="Zelensky A."/>
            <person name="Zhou K."/>
            <person name="Armbrust E.V."/>
            <person name="Bhattacharya D."/>
            <person name="Goodenough U.W."/>
            <person name="Van de Peer Y."/>
            <person name="Grigoriev I.V."/>
        </authorList>
    </citation>
    <scope>NUCLEOTIDE SEQUENCE [LARGE SCALE GENOMIC DNA]</scope>
    <source>
        <strain evidence="5">RCC299 / NOUM17</strain>
    </source>
</reference>
<dbReference type="GO" id="GO:0044550">
    <property type="term" value="P:secondary metabolite biosynthetic process"/>
    <property type="evidence" value="ECO:0007669"/>
    <property type="project" value="TreeGrafter"/>
</dbReference>
<dbReference type="InterPro" id="IPR006162">
    <property type="entry name" value="Ppantetheine_attach_site"/>
</dbReference>
<dbReference type="Gene3D" id="3.40.50.12780">
    <property type="entry name" value="N-terminal domain of ligase-like"/>
    <property type="match status" value="1"/>
</dbReference>
<dbReference type="InterPro" id="IPR002110">
    <property type="entry name" value="Ankyrin_rpt"/>
</dbReference>
<dbReference type="EMBL" id="CP001330">
    <property type="protein sequence ID" value="ACO66457.1"/>
    <property type="molecule type" value="Genomic_DNA"/>
</dbReference>
<organism evidence="4 5">
    <name type="scientific">Micromonas commoda (strain RCC299 / NOUM17 / CCMP2709)</name>
    <name type="common">Picoplanktonic green alga</name>
    <dbReference type="NCBI Taxonomy" id="296587"/>
    <lineage>
        <taxon>Eukaryota</taxon>
        <taxon>Viridiplantae</taxon>
        <taxon>Chlorophyta</taxon>
        <taxon>Mamiellophyceae</taxon>
        <taxon>Mamiellales</taxon>
        <taxon>Mamiellaceae</taxon>
        <taxon>Micromonas</taxon>
    </lineage>
</organism>
<feature type="compositionally biased region" description="Gly residues" evidence="2">
    <location>
        <begin position="1"/>
        <end position="11"/>
    </location>
</feature>
<keyword evidence="5" id="KW-1185">Reference proteome</keyword>
<dbReference type="SUPFAM" id="SSF56801">
    <property type="entry name" value="Acetyl-CoA synthetase-like"/>
    <property type="match status" value="1"/>
</dbReference>
<dbReference type="InterPro" id="IPR036770">
    <property type="entry name" value="Ankyrin_rpt-contain_sf"/>
</dbReference>
<feature type="repeat" description="ANK" evidence="1">
    <location>
        <begin position="905"/>
        <end position="941"/>
    </location>
</feature>
<dbReference type="RefSeq" id="XP_002505199.1">
    <property type="nucleotide sequence ID" value="XM_002505153.1"/>
</dbReference>
<gene>
    <name evidence="4" type="ORF">MICPUN_103051</name>
</gene>
<dbReference type="Gene3D" id="1.25.40.20">
    <property type="entry name" value="Ankyrin repeat-containing domain"/>
    <property type="match status" value="2"/>
</dbReference>
<feature type="region of interest" description="Disordered" evidence="2">
    <location>
        <begin position="1004"/>
        <end position="1043"/>
    </location>
</feature>
<dbReference type="SMART" id="SM00248">
    <property type="entry name" value="ANK"/>
    <property type="match status" value="5"/>
</dbReference>
<name>C1EE08_MICCC</name>
<dbReference type="InParanoid" id="C1EE08"/>
<dbReference type="GO" id="GO:0005737">
    <property type="term" value="C:cytoplasm"/>
    <property type="evidence" value="ECO:0007669"/>
    <property type="project" value="TreeGrafter"/>
</dbReference>
<dbReference type="OrthoDB" id="408177at2759"/>
<dbReference type="GO" id="GO:0016874">
    <property type="term" value="F:ligase activity"/>
    <property type="evidence" value="ECO:0007669"/>
    <property type="project" value="UniProtKB-KW"/>
</dbReference>
<feature type="repeat" description="ANK" evidence="1">
    <location>
        <begin position="942"/>
        <end position="974"/>
    </location>
</feature>
<feature type="region of interest" description="Disordered" evidence="2">
    <location>
        <begin position="1"/>
        <end position="21"/>
    </location>
</feature>
<dbReference type="InterPro" id="IPR045851">
    <property type="entry name" value="AMP-bd_C_sf"/>
</dbReference>
<dbReference type="Proteomes" id="UP000002009">
    <property type="component" value="Chromosome 11"/>
</dbReference>
<feature type="repeat" description="ANK" evidence="1">
    <location>
        <begin position="867"/>
        <end position="895"/>
    </location>
</feature>
<dbReference type="PROSITE" id="PS00012">
    <property type="entry name" value="PHOSPHOPANTETHEINE"/>
    <property type="match status" value="1"/>
</dbReference>
<evidence type="ECO:0000256" key="2">
    <source>
        <dbReference type="SAM" id="MobiDB-lite"/>
    </source>
</evidence>
<evidence type="ECO:0000256" key="1">
    <source>
        <dbReference type="PROSITE-ProRule" id="PRU00023"/>
    </source>
</evidence>
<feature type="repeat" description="ANK" evidence="1">
    <location>
        <begin position="1055"/>
        <end position="1087"/>
    </location>
</feature>
<dbReference type="PROSITE" id="PS50297">
    <property type="entry name" value="ANK_REP_REGION"/>
    <property type="match status" value="2"/>
</dbReference>